<keyword evidence="5" id="KW-1185">Reference proteome</keyword>
<reference evidence="4 5" key="1">
    <citation type="submission" date="2018-01" db="EMBL/GenBank/DDBJ databases">
        <authorList>
            <person name="Clerissi C."/>
        </authorList>
    </citation>
    <scope>NUCLEOTIDE SEQUENCE [LARGE SCALE GENOMIC DNA]</scope>
    <source>
        <strain evidence="2">Cupriavidus taiwanensis STM 6082</strain>
        <strain evidence="3">Cupriavidus taiwanensis STM 6160</strain>
    </source>
</reference>
<dbReference type="EMBL" id="LT984806">
    <property type="protein sequence ID" value="SPD47176.1"/>
    <property type="molecule type" value="Genomic_DNA"/>
</dbReference>
<name>A0A375H8I7_9BURK</name>
<evidence type="ECO:0000313" key="5">
    <source>
        <dbReference type="Proteomes" id="UP000256710"/>
    </source>
</evidence>
<evidence type="ECO:0000313" key="3">
    <source>
        <dbReference type="EMBL" id="SPD47176.1"/>
    </source>
</evidence>
<dbReference type="Proteomes" id="UP000256710">
    <property type="component" value="Unassembled WGS sequence"/>
</dbReference>
<evidence type="ECO:0000313" key="4">
    <source>
        <dbReference type="Proteomes" id="UP000255168"/>
    </source>
</evidence>
<dbReference type="Proteomes" id="UP000255168">
    <property type="component" value="Chromosome I"/>
</dbReference>
<sequence length="118" mass="13490">MVRVPSMSVSTPRTLRSAVLESLFRDCMAGHCNRGSAPKFVYCTAKSRGAAILVNLLICLRACDRRNMPLSQKNHMLSDFRLTATRQTKESLDVRIPYRAQTRRAGRPDRGRQRARRR</sequence>
<gene>
    <name evidence="2" type="ORF">CBM2605_A170147</name>
    <name evidence="3" type="ORF">CBM2607_12116</name>
</gene>
<accession>A0A375H8I7</accession>
<feature type="region of interest" description="Disordered" evidence="1">
    <location>
        <begin position="93"/>
        <end position="118"/>
    </location>
</feature>
<dbReference type="EMBL" id="OFTC01000009">
    <property type="protein sequence ID" value="SOZ35228.1"/>
    <property type="molecule type" value="Genomic_DNA"/>
</dbReference>
<evidence type="ECO:0000256" key="1">
    <source>
        <dbReference type="SAM" id="MobiDB-lite"/>
    </source>
</evidence>
<evidence type="ECO:0000313" key="2">
    <source>
        <dbReference type="EMBL" id="SOZ35228.1"/>
    </source>
</evidence>
<proteinExistence type="predicted"/>
<protein>
    <submittedName>
        <fullName evidence="3">Uncharacterized protein</fullName>
    </submittedName>
</protein>
<organism evidence="3 4">
    <name type="scientific">Cupriavidus neocaledonicus</name>
    <dbReference type="NCBI Taxonomy" id="1040979"/>
    <lineage>
        <taxon>Bacteria</taxon>
        <taxon>Pseudomonadati</taxon>
        <taxon>Pseudomonadota</taxon>
        <taxon>Betaproteobacteria</taxon>
        <taxon>Burkholderiales</taxon>
        <taxon>Burkholderiaceae</taxon>
        <taxon>Cupriavidus</taxon>
    </lineage>
</organism>
<dbReference type="AlphaFoldDB" id="A0A375H8I7"/>